<feature type="region of interest" description="Disordered" evidence="2">
    <location>
        <begin position="727"/>
        <end position="759"/>
    </location>
</feature>
<comment type="caution">
    <text evidence="3">The sequence shown here is derived from an EMBL/GenBank/DDBJ whole genome shotgun (WGS) entry which is preliminary data.</text>
</comment>
<dbReference type="InterPro" id="IPR029063">
    <property type="entry name" value="SAM-dependent_MTases_sf"/>
</dbReference>
<keyword evidence="4" id="KW-1185">Reference proteome</keyword>
<feature type="compositionally biased region" description="Polar residues" evidence="2">
    <location>
        <begin position="706"/>
        <end position="715"/>
    </location>
</feature>
<dbReference type="GO" id="GO:0008168">
    <property type="term" value="F:methyltransferase activity"/>
    <property type="evidence" value="ECO:0007669"/>
    <property type="project" value="TreeGrafter"/>
</dbReference>
<feature type="compositionally biased region" description="Basic and acidic residues" evidence="2">
    <location>
        <begin position="528"/>
        <end position="542"/>
    </location>
</feature>
<feature type="region of interest" description="Disordered" evidence="2">
    <location>
        <begin position="484"/>
        <end position="715"/>
    </location>
</feature>
<organism evidence="3 4">
    <name type="scientific">Apiospora kogelbergensis</name>
    <dbReference type="NCBI Taxonomy" id="1337665"/>
    <lineage>
        <taxon>Eukaryota</taxon>
        <taxon>Fungi</taxon>
        <taxon>Dikarya</taxon>
        <taxon>Ascomycota</taxon>
        <taxon>Pezizomycotina</taxon>
        <taxon>Sordariomycetes</taxon>
        <taxon>Xylariomycetidae</taxon>
        <taxon>Amphisphaeriales</taxon>
        <taxon>Apiosporaceae</taxon>
        <taxon>Apiospora</taxon>
    </lineage>
</organism>
<dbReference type="CDD" id="cd02440">
    <property type="entry name" value="AdoMet_MTases"/>
    <property type="match status" value="1"/>
</dbReference>
<evidence type="ECO:0000256" key="1">
    <source>
        <dbReference type="ARBA" id="ARBA00038158"/>
    </source>
</evidence>
<evidence type="ECO:0000313" key="4">
    <source>
        <dbReference type="Proteomes" id="UP001392437"/>
    </source>
</evidence>
<dbReference type="Gene3D" id="3.40.50.150">
    <property type="entry name" value="Vaccinia Virus protein VP39"/>
    <property type="match status" value="1"/>
</dbReference>
<accession>A0AAW0R5H8</accession>
<protein>
    <recommendedName>
        <fullName evidence="5">Methyltransferase domain-containing protein</fullName>
    </recommendedName>
</protein>
<reference evidence="3 4" key="1">
    <citation type="submission" date="2023-01" db="EMBL/GenBank/DDBJ databases">
        <title>Analysis of 21 Apiospora genomes using comparative genomics revels a genus with tremendous synthesis potential of carbohydrate active enzymes and secondary metabolites.</title>
        <authorList>
            <person name="Sorensen T."/>
        </authorList>
    </citation>
    <scope>NUCLEOTIDE SEQUENCE [LARGE SCALE GENOMIC DNA]</scope>
    <source>
        <strain evidence="3 4">CBS 117206</strain>
    </source>
</reference>
<feature type="compositionally biased region" description="Polar residues" evidence="2">
    <location>
        <begin position="654"/>
        <end position="663"/>
    </location>
</feature>
<dbReference type="Pfam" id="PF13489">
    <property type="entry name" value="Methyltransf_23"/>
    <property type="match status" value="1"/>
</dbReference>
<name>A0AAW0R5H8_9PEZI</name>
<feature type="compositionally biased region" description="Low complexity" evidence="2">
    <location>
        <begin position="618"/>
        <end position="636"/>
    </location>
</feature>
<dbReference type="AlphaFoldDB" id="A0AAW0R5H8"/>
<evidence type="ECO:0000313" key="3">
    <source>
        <dbReference type="EMBL" id="KAK8124186.1"/>
    </source>
</evidence>
<dbReference type="SUPFAM" id="SSF53335">
    <property type="entry name" value="S-adenosyl-L-methionine-dependent methyltransferases"/>
    <property type="match status" value="1"/>
</dbReference>
<dbReference type="EMBL" id="JAQQWP010000003">
    <property type="protein sequence ID" value="KAK8124186.1"/>
    <property type="molecule type" value="Genomic_DNA"/>
</dbReference>
<feature type="region of interest" description="Disordered" evidence="2">
    <location>
        <begin position="416"/>
        <end position="458"/>
    </location>
</feature>
<evidence type="ECO:0000256" key="2">
    <source>
        <dbReference type="SAM" id="MobiDB-lite"/>
    </source>
</evidence>
<comment type="similarity">
    <text evidence="1">Belongs to the methyltransferase superfamily. LaeA methyltransferase family.</text>
</comment>
<feature type="compositionally biased region" description="Basic and acidic residues" evidence="2">
    <location>
        <begin position="747"/>
        <end position="759"/>
    </location>
</feature>
<dbReference type="PANTHER" id="PTHR43591">
    <property type="entry name" value="METHYLTRANSFERASE"/>
    <property type="match status" value="1"/>
</dbReference>
<feature type="compositionally biased region" description="Basic and acidic residues" evidence="2">
    <location>
        <begin position="433"/>
        <end position="449"/>
    </location>
</feature>
<dbReference type="Proteomes" id="UP001392437">
    <property type="component" value="Unassembled WGS sequence"/>
</dbReference>
<sequence>MSLPDAAGGRPAPEVALVADSRIELDLISSDREITGKSILEDDSIEIDGRKYQGYKEDRYFLPNDPEEQDRLDMQHAMMTALLDNKLSCSPNTQPTKVLDIATGTGIWPIEFAREHPQAEVVGTDLSLIQPAGEFLPPNVSFVKEDCEDDEWTLPKDFDLIHLRAVYTAIKDHRKLIRAMFRHLAPGGWVEIVEARPEVLSFDGTSVGSAVERFGKMVHAGLVRLGREPFAITRYGDMMREAGFVDYDERVLPLPTSGWPEDERYKMAGRYQGANSTHALLSGTMHRLFKATGLSDDEINQDIKQAVQEMKYGYSPEGQRRRSAPSFFERLGIFKRHQPKGGKQVDYRERWPTVTTLVEQRSESGFFAPGSKPPDKPAMVRALERASISLQWIQDRIESVHDHLDHSIEVAEAKAQKRASLLEKPTAPGKSRHPYDTGVESHTREHAEADDAASTATVQRMETRITAETLPGRSQNRWRLPFTGAGKAEQQNRPPKPVSPTPAASNASDEGTEEDITTGHLPRPQWKSTKDRRPSQYPDRKAPPPRVDSSSERASPLHGGGLKPGGSRHTTTPKGPSPEPSMRSGQMHSRSSQRKPRRASRETSAGSRDERPRSASKRSSTPGTTTRTPTPLSQQTARRVSGQFATALGLLSPQARSRTTSANRGLEEHAQQQQLLQKRGAALQDQQHHDDAAVGLAASPELSPTALKSQAKSPTSGAFRHLLGVVKGGVPPSRAVSPLSMNGNGEETERAKTGRQEPE</sequence>
<dbReference type="PANTHER" id="PTHR43591:SF10">
    <property type="entry name" value="ABC TRANSMEMBRANE TYPE-1 DOMAIN-CONTAINING PROTEIN-RELATED"/>
    <property type="match status" value="1"/>
</dbReference>
<feature type="compositionally biased region" description="Low complexity" evidence="2">
    <location>
        <begin position="671"/>
        <end position="684"/>
    </location>
</feature>
<proteinExistence type="inferred from homology"/>
<gene>
    <name evidence="3" type="ORF">PG999_004104</name>
</gene>
<evidence type="ECO:0008006" key="5">
    <source>
        <dbReference type="Google" id="ProtNLM"/>
    </source>
</evidence>